<organism evidence="2 3">
    <name type="scientific">Acetivibrio mesophilus</name>
    <dbReference type="NCBI Taxonomy" id="2487273"/>
    <lineage>
        <taxon>Bacteria</taxon>
        <taxon>Bacillati</taxon>
        <taxon>Bacillota</taxon>
        <taxon>Clostridia</taxon>
        <taxon>Eubacteriales</taxon>
        <taxon>Oscillospiraceae</taxon>
        <taxon>Acetivibrio</taxon>
    </lineage>
</organism>
<keyword evidence="3" id="KW-1185">Reference proteome</keyword>
<gene>
    <name evidence="2" type="ORF">EFD62_03710</name>
</gene>
<evidence type="ECO:0000313" key="2">
    <source>
        <dbReference type="EMBL" id="RXE60338.1"/>
    </source>
</evidence>
<sequence>MSLNYKMEGEHISNYAIGDSDEPLDFISFTKLMVDSRVISFYNRKRAIGDVEGNAILNWTFFIIDGLGAIFGSIVALGLVKRNTKYCDDCKRYMKNKSILKFLATDLDRTIRFQDIDNLSPDKIKELFLPMEVGKNEHYEIIVHWCEMCDKGYLEMKYMEKNSKGEMTENDKKSKEFEISADTIKTIRELSHDGFMDKVPL</sequence>
<comment type="caution">
    <text evidence="2">The sequence shown here is derived from an EMBL/GenBank/DDBJ whole genome shotgun (WGS) entry which is preliminary data.</text>
</comment>
<proteinExistence type="predicted"/>
<evidence type="ECO:0000256" key="1">
    <source>
        <dbReference type="SAM" id="Phobius"/>
    </source>
</evidence>
<dbReference type="AlphaFoldDB" id="A0A4Q0I7L7"/>
<reference evidence="3" key="1">
    <citation type="submission" date="2018-11" db="EMBL/GenBank/DDBJ databases">
        <title>Genome sequencing of a novel mesophilic and cellulolytic organism within the genus Hungateiclostridium.</title>
        <authorList>
            <person name="Rettenmaier R."/>
            <person name="Liebl W."/>
            <person name="Zverlov V."/>
        </authorList>
    </citation>
    <scope>NUCLEOTIDE SEQUENCE [LARGE SCALE GENOMIC DNA]</scope>
    <source>
        <strain evidence="3">N2K1</strain>
    </source>
</reference>
<protein>
    <submittedName>
        <fullName evidence="2">Uncharacterized protein</fullName>
    </submittedName>
</protein>
<dbReference type="EMBL" id="RLII01000002">
    <property type="protein sequence ID" value="RXE60338.1"/>
    <property type="molecule type" value="Genomic_DNA"/>
</dbReference>
<accession>A0A4Q0I7L7</accession>
<keyword evidence="1" id="KW-0812">Transmembrane</keyword>
<evidence type="ECO:0000313" key="3">
    <source>
        <dbReference type="Proteomes" id="UP000289166"/>
    </source>
</evidence>
<feature type="transmembrane region" description="Helical" evidence="1">
    <location>
        <begin position="59"/>
        <end position="80"/>
    </location>
</feature>
<dbReference type="Proteomes" id="UP000289166">
    <property type="component" value="Unassembled WGS sequence"/>
</dbReference>
<name>A0A4Q0I7L7_9FIRM</name>
<dbReference type="OrthoDB" id="2080159at2"/>
<keyword evidence="1" id="KW-0472">Membrane</keyword>
<keyword evidence="1" id="KW-1133">Transmembrane helix</keyword>